<organism evidence="10 11">
    <name type="scientific">Cudoniella acicularis</name>
    <dbReference type="NCBI Taxonomy" id="354080"/>
    <lineage>
        <taxon>Eukaryota</taxon>
        <taxon>Fungi</taxon>
        <taxon>Dikarya</taxon>
        <taxon>Ascomycota</taxon>
        <taxon>Pezizomycotina</taxon>
        <taxon>Leotiomycetes</taxon>
        <taxon>Helotiales</taxon>
        <taxon>Tricladiaceae</taxon>
        <taxon>Cudoniella</taxon>
    </lineage>
</organism>
<dbReference type="GO" id="GO:0043137">
    <property type="term" value="P:DNA replication, removal of RNA primer"/>
    <property type="evidence" value="ECO:0007669"/>
    <property type="project" value="TreeGrafter"/>
</dbReference>
<dbReference type="GO" id="GO:0046872">
    <property type="term" value="F:metal ion binding"/>
    <property type="evidence" value="ECO:0007669"/>
    <property type="project" value="UniProtKB-KW"/>
</dbReference>
<protein>
    <recommendedName>
        <fullName evidence="3">ribonuclease H</fullName>
        <ecNumber evidence="3">3.1.26.4</ecNumber>
    </recommendedName>
</protein>
<evidence type="ECO:0000313" key="11">
    <source>
        <dbReference type="Proteomes" id="UP000566819"/>
    </source>
</evidence>
<reference evidence="10 11" key="1">
    <citation type="submission" date="2020-03" db="EMBL/GenBank/DDBJ databases">
        <title>Draft Genome Sequence of Cudoniella acicularis.</title>
        <authorList>
            <person name="Buettner E."/>
            <person name="Kellner H."/>
        </authorList>
    </citation>
    <scope>NUCLEOTIDE SEQUENCE [LARGE SCALE GENOMIC DNA]</scope>
    <source>
        <strain evidence="10 11">DSM 108380</strain>
    </source>
</reference>
<gene>
    <name evidence="10" type="ORF">G7Y89_g1525</name>
</gene>
<dbReference type="Pfam" id="PF00075">
    <property type="entry name" value="RNase_H"/>
    <property type="match status" value="1"/>
</dbReference>
<evidence type="ECO:0000256" key="8">
    <source>
        <dbReference type="SAM" id="MobiDB-lite"/>
    </source>
</evidence>
<evidence type="ECO:0000256" key="7">
    <source>
        <dbReference type="ARBA" id="ARBA00022801"/>
    </source>
</evidence>
<accession>A0A8H4RY14</accession>
<evidence type="ECO:0000256" key="4">
    <source>
        <dbReference type="ARBA" id="ARBA00022722"/>
    </source>
</evidence>
<sequence length="327" mass="35915">MSLPKPPNQLIAYLSNGKTVCFDHHLRRCGICCVDFTYGESDEDEPYEIDDEEEDEDGDGDEGDEEDDRVFVLGGSTARFIPQWDEQILGPQNTYKITKDNENLSEPLPLSSILTYYCLTCQLTWLVGEKGEATAKSHPSHHTLSHIYAGTSRTLLVFTDGACSGNGTPNARGGLGVFFGPGSKFNFGELLTGSGTVTNQKAELAAVARALETVRSKILPARRIMVKEAKGSHDPRAVSDVMHLRLIVVTDSSYIVEGMCRHFSNWKENKEGVLVNKSGKAVENSEAFLRLKSEVEKLSMVGVQVAYYLVAREENKEADTLAKGSIA</sequence>
<keyword evidence="6" id="KW-0255">Endonuclease</keyword>
<dbReference type="PANTHER" id="PTHR10642:SF26">
    <property type="entry name" value="RIBONUCLEASE H1"/>
    <property type="match status" value="1"/>
</dbReference>
<feature type="region of interest" description="Disordered" evidence="8">
    <location>
        <begin position="43"/>
        <end position="67"/>
    </location>
</feature>
<evidence type="ECO:0000256" key="2">
    <source>
        <dbReference type="ARBA" id="ARBA00005300"/>
    </source>
</evidence>
<dbReference type="OrthoDB" id="245563at2759"/>
<dbReference type="PROSITE" id="PS50879">
    <property type="entry name" value="RNASE_H_1"/>
    <property type="match status" value="1"/>
</dbReference>
<dbReference type="Gene3D" id="3.30.420.10">
    <property type="entry name" value="Ribonuclease H-like superfamily/Ribonuclease H"/>
    <property type="match status" value="1"/>
</dbReference>
<evidence type="ECO:0000256" key="5">
    <source>
        <dbReference type="ARBA" id="ARBA00022723"/>
    </source>
</evidence>
<dbReference type="EMBL" id="JAAMPI010000060">
    <property type="protein sequence ID" value="KAF4636562.1"/>
    <property type="molecule type" value="Genomic_DNA"/>
</dbReference>
<dbReference type="InterPro" id="IPR002156">
    <property type="entry name" value="RNaseH_domain"/>
</dbReference>
<dbReference type="SUPFAM" id="SSF53098">
    <property type="entry name" value="Ribonuclease H-like"/>
    <property type="match status" value="1"/>
</dbReference>
<keyword evidence="11" id="KW-1185">Reference proteome</keyword>
<keyword evidence="4" id="KW-0540">Nuclease</keyword>
<dbReference type="GO" id="GO:0004523">
    <property type="term" value="F:RNA-DNA hybrid ribonuclease activity"/>
    <property type="evidence" value="ECO:0007669"/>
    <property type="project" value="UniProtKB-EC"/>
</dbReference>
<feature type="domain" description="RNase H type-1" evidence="9">
    <location>
        <begin position="151"/>
        <end position="327"/>
    </location>
</feature>
<evidence type="ECO:0000256" key="3">
    <source>
        <dbReference type="ARBA" id="ARBA00012180"/>
    </source>
</evidence>
<dbReference type="EC" id="3.1.26.4" evidence="3"/>
<keyword evidence="5" id="KW-0479">Metal-binding</keyword>
<dbReference type="InterPro" id="IPR050092">
    <property type="entry name" value="RNase_H"/>
</dbReference>
<comment type="caution">
    <text evidence="10">The sequence shown here is derived from an EMBL/GenBank/DDBJ whole genome shotgun (WGS) entry which is preliminary data.</text>
</comment>
<dbReference type="GO" id="GO:0003676">
    <property type="term" value="F:nucleic acid binding"/>
    <property type="evidence" value="ECO:0007669"/>
    <property type="project" value="InterPro"/>
</dbReference>
<proteinExistence type="inferred from homology"/>
<evidence type="ECO:0000313" key="10">
    <source>
        <dbReference type="EMBL" id="KAF4636562.1"/>
    </source>
</evidence>
<dbReference type="PANTHER" id="PTHR10642">
    <property type="entry name" value="RIBONUCLEASE H1"/>
    <property type="match status" value="1"/>
</dbReference>
<evidence type="ECO:0000259" key="9">
    <source>
        <dbReference type="PROSITE" id="PS50879"/>
    </source>
</evidence>
<keyword evidence="7" id="KW-0378">Hydrolase</keyword>
<dbReference type="InterPro" id="IPR012337">
    <property type="entry name" value="RNaseH-like_sf"/>
</dbReference>
<evidence type="ECO:0000256" key="1">
    <source>
        <dbReference type="ARBA" id="ARBA00000077"/>
    </source>
</evidence>
<dbReference type="AlphaFoldDB" id="A0A8H4RY14"/>
<evidence type="ECO:0000256" key="6">
    <source>
        <dbReference type="ARBA" id="ARBA00022759"/>
    </source>
</evidence>
<dbReference type="InterPro" id="IPR036397">
    <property type="entry name" value="RNaseH_sf"/>
</dbReference>
<dbReference type="Proteomes" id="UP000566819">
    <property type="component" value="Unassembled WGS sequence"/>
</dbReference>
<comment type="similarity">
    <text evidence="2">Belongs to the RNase H family.</text>
</comment>
<comment type="catalytic activity">
    <reaction evidence="1">
        <text>Endonucleolytic cleavage to 5'-phosphomonoester.</text>
        <dbReference type="EC" id="3.1.26.4"/>
    </reaction>
</comment>
<dbReference type="CDD" id="cd13934">
    <property type="entry name" value="RNase_H_Dikarya_like"/>
    <property type="match status" value="1"/>
</dbReference>
<name>A0A8H4RY14_9HELO</name>